<reference evidence="4" key="2">
    <citation type="submission" date="2015-01" db="EMBL/GenBank/DDBJ databases">
        <title>Evolutionary Origins and Diversification of the Mycorrhizal Mutualists.</title>
        <authorList>
            <consortium name="DOE Joint Genome Institute"/>
            <consortium name="Mycorrhizal Genomics Consortium"/>
            <person name="Kohler A."/>
            <person name="Kuo A."/>
            <person name="Nagy L.G."/>
            <person name="Floudas D."/>
            <person name="Copeland A."/>
            <person name="Barry K.W."/>
            <person name="Cichocki N."/>
            <person name="Veneault-Fourrey C."/>
            <person name="LaButti K."/>
            <person name="Lindquist E.A."/>
            <person name="Lipzen A."/>
            <person name="Lundell T."/>
            <person name="Morin E."/>
            <person name="Murat C."/>
            <person name="Riley R."/>
            <person name="Ohm R."/>
            <person name="Sun H."/>
            <person name="Tunlid A."/>
            <person name="Henrissat B."/>
            <person name="Grigoriev I.V."/>
            <person name="Hibbett D.S."/>
            <person name="Martin F."/>
        </authorList>
    </citation>
    <scope>NUCLEOTIDE SEQUENCE [LARGE SCALE GENOMIC DNA]</scope>
    <source>
        <strain evidence="4">Foug A</strain>
    </source>
</reference>
<evidence type="ECO:0000313" key="3">
    <source>
        <dbReference type="EMBL" id="KIM58652.1"/>
    </source>
</evidence>
<dbReference type="CDD" id="cd00303">
    <property type="entry name" value="retropepsin_like"/>
    <property type="match status" value="1"/>
</dbReference>
<dbReference type="InterPro" id="IPR000477">
    <property type="entry name" value="RT_dom"/>
</dbReference>
<evidence type="ECO:0000259" key="2">
    <source>
        <dbReference type="Pfam" id="PF17919"/>
    </source>
</evidence>
<sequence>MCVIYTYHISCLKEKILKTHKKLATSVSSLVSVSPNKYASLVVEDVDTQCTTDCADTTTSFVSPTTVPSTGVPRSGPAPDVKRGVLNSRVLINGQKFPSLASSDLESPTDDLEVVEALLDSGATGCFVDKSWALDRRLRLSKLVKPVPVLNVDGTRNQEGDITHYVLLTVGVGKHAEKLWCAVTCLGKVPLILSHDWLKKHNPDIDWTTGDVKLSHCPPECKSLMDTHFGKLISDNKSQETWIQAIKNHESKCDIDESTLEEAQKLVPHEYWEYLDVFSKSKSKRMPLRKPWDHGIDLKEDFPLKKEAFLDDQLSKGYIHPSNSQQTSPVFFVPKKDGKKCMVQDYRYLNEWTIKNNYLLLLISQPVDKLKGCKLFTKMDLQWGYNNVQIHEGDEWKAVFTTHKGSFKPLVMYFGLCNSPATFQKMMNEIFHNMLDVCVVYIDDLMIFTEKDKQEEHDRVVLEVLKHLHDNDLFVKPEKCCFRVTEVNFLGMIISHNGIKMDPEKVNAILKLGNFYRRFIKDYAIISRPTVDLTCKDVIFNFGDKEKALFEALKAAFTTAPVLQYPDQDHEFRLKTDTSEFAIRGVISVKCDDSEFRPVAYMSHSMTPPE</sequence>
<dbReference type="InterPro" id="IPR021109">
    <property type="entry name" value="Peptidase_aspartic_dom_sf"/>
</dbReference>
<gene>
    <name evidence="3" type="ORF">SCLCIDRAFT_27923</name>
</gene>
<dbReference type="PANTHER" id="PTHR24559">
    <property type="entry name" value="TRANSPOSON TY3-I GAG-POL POLYPROTEIN"/>
    <property type="match status" value="1"/>
</dbReference>
<dbReference type="STRING" id="1036808.A0A0C3A1X1"/>
<protein>
    <recommendedName>
        <fullName evidence="5">Reverse transcriptase domain-containing protein</fullName>
    </recommendedName>
</protein>
<feature type="domain" description="Reverse transcriptase" evidence="1">
    <location>
        <begin position="333"/>
        <end position="494"/>
    </location>
</feature>
<dbReference type="SUPFAM" id="SSF56672">
    <property type="entry name" value="DNA/RNA polymerases"/>
    <property type="match status" value="1"/>
</dbReference>
<evidence type="ECO:0008006" key="5">
    <source>
        <dbReference type="Google" id="ProtNLM"/>
    </source>
</evidence>
<keyword evidence="4" id="KW-1185">Reference proteome</keyword>
<dbReference type="Gene3D" id="2.40.70.10">
    <property type="entry name" value="Acid Proteases"/>
    <property type="match status" value="1"/>
</dbReference>
<dbReference type="AlphaFoldDB" id="A0A0C3A1X1"/>
<evidence type="ECO:0000259" key="1">
    <source>
        <dbReference type="Pfam" id="PF00078"/>
    </source>
</evidence>
<dbReference type="InterPro" id="IPR043128">
    <property type="entry name" value="Rev_trsase/Diguanyl_cyclase"/>
</dbReference>
<dbReference type="InterPro" id="IPR041577">
    <property type="entry name" value="RT_RNaseH_2"/>
</dbReference>
<dbReference type="HOGENOM" id="CLU_000384_33_4_1"/>
<dbReference type="CDD" id="cd01647">
    <property type="entry name" value="RT_LTR"/>
    <property type="match status" value="1"/>
</dbReference>
<dbReference type="Gene3D" id="3.10.10.10">
    <property type="entry name" value="HIV Type 1 Reverse Transcriptase, subunit A, domain 1"/>
    <property type="match status" value="1"/>
</dbReference>
<dbReference type="Proteomes" id="UP000053989">
    <property type="component" value="Unassembled WGS sequence"/>
</dbReference>
<name>A0A0C3A1X1_9AGAM</name>
<evidence type="ECO:0000313" key="4">
    <source>
        <dbReference type="Proteomes" id="UP000053989"/>
    </source>
</evidence>
<dbReference type="InParanoid" id="A0A0C3A1X1"/>
<dbReference type="Pfam" id="PF17919">
    <property type="entry name" value="RT_RNaseH_2"/>
    <property type="match status" value="1"/>
</dbReference>
<dbReference type="Pfam" id="PF00078">
    <property type="entry name" value="RVT_1"/>
    <property type="match status" value="1"/>
</dbReference>
<dbReference type="Gene3D" id="3.30.70.270">
    <property type="match status" value="2"/>
</dbReference>
<accession>A0A0C3A1X1</accession>
<dbReference type="InterPro" id="IPR053134">
    <property type="entry name" value="RNA-dir_DNA_polymerase"/>
</dbReference>
<dbReference type="InterPro" id="IPR043502">
    <property type="entry name" value="DNA/RNA_pol_sf"/>
</dbReference>
<feature type="domain" description="Reverse transcriptase/retrotransposon-derived protein RNase H-like" evidence="2">
    <location>
        <begin position="543"/>
        <end position="610"/>
    </location>
</feature>
<dbReference type="PANTHER" id="PTHR24559:SF444">
    <property type="entry name" value="REVERSE TRANSCRIPTASE DOMAIN-CONTAINING PROTEIN"/>
    <property type="match status" value="1"/>
</dbReference>
<organism evidence="3 4">
    <name type="scientific">Scleroderma citrinum Foug A</name>
    <dbReference type="NCBI Taxonomy" id="1036808"/>
    <lineage>
        <taxon>Eukaryota</taxon>
        <taxon>Fungi</taxon>
        <taxon>Dikarya</taxon>
        <taxon>Basidiomycota</taxon>
        <taxon>Agaricomycotina</taxon>
        <taxon>Agaricomycetes</taxon>
        <taxon>Agaricomycetidae</taxon>
        <taxon>Boletales</taxon>
        <taxon>Sclerodermatineae</taxon>
        <taxon>Sclerodermataceae</taxon>
        <taxon>Scleroderma</taxon>
    </lineage>
</organism>
<dbReference type="EMBL" id="KN822083">
    <property type="protein sequence ID" value="KIM58652.1"/>
    <property type="molecule type" value="Genomic_DNA"/>
</dbReference>
<dbReference type="OrthoDB" id="3250101at2759"/>
<reference evidence="3 4" key="1">
    <citation type="submission" date="2014-04" db="EMBL/GenBank/DDBJ databases">
        <authorList>
            <consortium name="DOE Joint Genome Institute"/>
            <person name="Kuo A."/>
            <person name="Kohler A."/>
            <person name="Nagy L.G."/>
            <person name="Floudas D."/>
            <person name="Copeland A."/>
            <person name="Barry K.W."/>
            <person name="Cichocki N."/>
            <person name="Veneault-Fourrey C."/>
            <person name="LaButti K."/>
            <person name="Lindquist E.A."/>
            <person name="Lipzen A."/>
            <person name="Lundell T."/>
            <person name="Morin E."/>
            <person name="Murat C."/>
            <person name="Sun H."/>
            <person name="Tunlid A."/>
            <person name="Henrissat B."/>
            <person name="Grigoriev I.V."/>
            <person name="Hibbett D.S."/>
            <person name="Martin F."/>
            <person name="Nordberg H.P."/>
            <person name="Cantor M.N."/>
            <person name="Hua S.X."/>
        </authorList>
    </citation>
    <scope>NUCLEOTIDE SEQUENCE [LARGE SCALE GENOMIC DNA]</scope>
    <source>
        <strain evidence="3 4">Foug A</strain>
    </source>
</reference>
<proteinExistence type="predicted"/>